<dbReference type="InterPro" id="IPR000415">
    <property type="entry name" value="Nitroreductase-like"/>
</dbReference>
<dbReference type="EMBL" id="LN868938">
    <property type="protein sequence ID" value="CRY75438.1"/>
    <property type="molecule type" value="Genomic_DNA"/>
</dbReference>
<dbReference type="PANTHER" id="PTHR23026:SF123">
    <property type="entry name" value="NAD(P)H NITROREDUCTASE RV3131-RELATED"/>
    <property type="match status" value="1"/>
</dbReference>
<organism evidence="1 2">
    <name type="scientific">Nocardia farcinica</name>
    <dbReference type="NCBI Taxonomy" id="37329"/>
    <lineage>
        <taxon>Bacteria</taxon>
        <taxon>Bacillati</taxon>
        <taxon>Actinomycetota</taxon>
        <taxon>Actinomycetes</taxon>
        <taxon>Mycobacteriales</taxon>
        <taxon>Nocardiaceae</taxon>
        <taxon>Nocardia</taxon>
    </lineage>
</organism>
<dbReference type="SUPFAM" id="SSF55469">
    <property type="entry name" value="FMN-dependent nitroreductase-like"/>
    <property type="match status" value="1"/>
</dbReference>
<protein>
    <submittedName>
        <fullName evidence="1">Putative NAD(P)H nitroreductase RV3131/MT3217</fullName>
    </submittedName>
</protein>
<dbReference type="AlphaFoldDB" id="A0A0H5NIT6"/>
<evidence type="ECO:0000313" key="1">
    <source>
        <dbReference type="EMBL" id="CRY75438.1"/>
    </source>
</evidence>
<proteinExistence type="predicted"/>
<name>A0A0H5NIT6_NOCFR</name>
<dbReference type="RefSeq" id="WP_060591226.1">
    <property type="nucleotide sequence ID" value="NZ_CP031418.1"/>
</dbReference>
<reference evidence="2" key="1">
    <citation type="submission" date="2015-03" db="EMBL/GenBank/DDBJ databases">
        <authorList>
            <consortium name="Pathogen Informatics"/>
        </authorList>
    </citation>
    <scope>NUCLEOTIDE SEQUENCE [LARGE SCALE GENOMIC DNA]</scope>
    <source>
        <strain evidence="2">NCTC11134</strain>
    </source>
</reference>
<accession>A0A0H5NIT6</accession>
<gene>
    <name evidence="1" type="ORF">ERS450000_01329</name>
</gene>
<evidence type="ECO:0000313" key="2">
    <source>
        <dbReference type="Proteomes" id="UP000057820"/>
    </source>
</evidence>
<dbReference type="InterPro" id="IPR050627">
    <property type="entry name" value="Nitroreductase/BluB"/>
</dbReference>
<dbReference type="Proteomes" id="UP000057820">
    <property type="component" value="Chromosome 1"/>
</dbReference>
<dbReference type="PANTHER" id="PTHR23026">
    <property type="entry name" value="NADPH NITROREDUCTASE"/>
    <property type="match status" value="1"/>
</dbReference>
<sequence>MTDNDARAPIPVPDQQTLLAVMRRAARAPSLHNTQPWRWEFDGRELRLFRDDDRLLDAADPNGRQLVISCGAMLHHVRTAFAAAGWHTDTERLPAPDRPDLLAALTFRPWPDPPPGVRVRAEAIDHRRTDRLPLDPPPDFGGLEHIARKLADPHDVTVGVLDETAPARLAAASEHSTALRHYDMPYQAELRWWTGHEHGEHGVPAHALASPDEAARVPVGRPFPPAGPSARRGDQPDRAGLLVLSTGGDTVSSWLHAGEALSAILLECTADGLATCPLTHITELATTRQLLANLAGRAGVPQVVVRVGVAPGNEYHVPTPRRRPDEFLTVLGG</sequence>
<dbReference type="NCBIfam" id="NF047509">
    <property type="entry name" value="Rv3131_FMN_oxido"/>
    <property type="match status" value="1"/>
</dbReference>
<dbReference type="GO" id="GO:0016491">
    <property type="term" value="F:oxidoreductase activity"/>
    <property type="evidence" value="ECO:0007669"/>
    <property type="project" value="InterPro"/>
</dbReference>
<dbReference type="KEGG" id="nfr:ERS450000_01329"/>
<dbReference type="Gene3D" id="3.40.109.10">
    <property type="entry name" value="NADH Oxidase"/>
    <property type="match status" value="1"/>
</dbReference>